<dbReference type="Gene3D" id="3.30.2080.10">
    <property type="entry name" value="GH92 mannosidase domain"/>
    <property type="match status" value="1"/>
</dbReference>
<dbReference type="Gene3D" id="1.20.1610.10">
    <property type="entry name" value="alpha-1,2-mannosidases domains"/>
    <property type="match status" value="1"/>
</dbReference>
<accession>A0A831LS13</accession>
<feature type="domain" description="Glycosyl hydrolase family 92 N-terminal" evidence="6">
    <location>
        <begin position="32"/>
        <end position="268"/>
    </location>
</feature>
<comment type="subunit">
    <text evidence="2">Monomer.</text>
</comment>
<dbReference type="GO" id="GO:0000224">
    <property type="term" value="F:peptide-N4-(N-acetyl-beta-glucosaminyl)asparagine amidase activity"/>
    <property type="evidence" value="ECO:0007669"/>
    <property type="project" value="TreeGrafter"/>
</dbReference>
<keyword evidence="3" id="KW-0106">Calcium</keyword>
<dbReference type="EMBL" id="DSDK01000087">
    <property type="protein sequence ID" value="HDR50275.1"/>
    <property type="molecule type" value="Genomic_DNA"/>
</dbReference>
<dbReference type="NCBIfam" id="TIGR01180">
    <property type="entry name" value="aman2_put"/>
    <property type="match status" value="1"/>
</dbReference>
<dbReference type="PANTHER" id="PTHR12143:SF39">
    <property type="entry name" value="SECRETED PROTEIN"/>
    <property type="match status" value="1"/>
</dbReference>
<reference evidence="7" key="1">
    <citation type="journal article" date="2020" name="mSystems">
        <title>Genome- and Community-Level Interaction Insights into Carbon Utilization and Element Cycling Functions of Hydrothermarchaeota in Hydrothermal Sediment.</title>
        <authorList>
            <person name="Zhou Z."/>
            <person name="Liu Y."/>
            <person name="Xu W."/>
            <person name="Pan J."/>
            <person name="Luo Z.H."/>
            <person name="Li M."/>
        </authorList>
    </citation>
    <scope>NUCLEOTIDE SEQUENCE [LARGE SCALE GENOMIC DNA]</scope>
    <source>
        <strain evidence="7">SpSt-1217</strain>
    </source>
</reference>
<dbReference type="InterPro" id="IPR012939">
    <property type="entry name" value="Glyco_hydro_92"/>
</dbReference>
<dbReference type="SUPFAM" id="SSF48208">
    <property type="entry name" value="Six-hairpin glycosidases"/>
    <property type="match status" value="1"/>
</dbReference>
<organism evidence="7">
    <name type="scientific">Mariniphaga anaerophila</name>
    <dbReference type="NCBI Taxonomy" id="1484053"/>
    <lineage>
        <taxon>Bacteria</taxon>
        <taxon>Pseudomonadati</taxon>
        <taxon>Bacteroidota</taxon>
        <taxon>Bacteroidia</taxon>
        <taxon>Marinilabiliales</taxon>
        <taxon>Prolixibacteraceae</taxon>
        <taxon>Mariniphaga</taxon>
    </lineage>
</organism>
<dbReference type="Pfam" id="PF07971">
    <property type="entry name" value="Glyco_hydro_92"/>
    <property type="match status" value="1"/>
</dbReference>
<dbReference type="AlphaFoldDB" id="A0A831LS13"/>
<evidence type="ECO:0000256" key="1">
    <source>
        <dbReference type="ARBA" id="ARBA00001913"/>
    </source>
</evidence>
<dbReference type="GO" id="GO:0030246">
    <property type="term" value="F:carbohydrate binding"/>
    <property type="evidence" value="ECO:0007669"/>
    <property type="project" value="InterPro"/>
</dbReference>
<dbReference type="InterPro" id="IPR041371">
    <property type="entry name" value="GH92_N"/>
</dbReference>
<feature type="domain" description="Glycosyl hydrolase family 92" evidence="5">
    <location>
        <begin position="274"/>
        <end position="779"/>
    </location>
</feature>
<dbReference type="GO" id="GO:0006516">
    <property type="term" value="P:glycoprotein catabolic process"/>
    <property type="evidence" value="ECO:0007669"/>
    <property type="project" value="TreeGrafter"/>
</dbReference>
<keyword evidence="4" id="KW-0732">Signal</keyword>
<feature type="signal peptide" evidence="4">
    <location>
        <begin position="1"/>
        <end position="19"/>
    </location>
</feature>
<dbReference type="PROSITE" id="PS51257">
    <property type="entry name" value="PROKAR_LIPOPROTEIN"/>
    <property type="match status" value="1"/>
</dbReference>
<name>A0A831LS13_9BACT</name>
<dbReference type="Proteomes" id="UP000886047">
    <property type="component" value="Unassembled WGS sequence"/>
</dbReference>
<comment type="cofactor">
    <cofactor evidence="1">
        <name>Ca(2+)</name>
        <dbReference type="ChEBI" id="CHEBI:29108"/>
    </cofactor>
</comment>
<dbReference type="Gene3D" id="2.70.98.10">
    <property type="match status" value="1"/>
</dbReference>
<dbReference type="GO" id="GO:0005829">
    <property type="term" value="C:cytosol"/>
    <property type="evidence" value="ECO:0007669"/>
    <property type="project" value="TreeGrafter"/>
</dbReference>
<evidence type="ECO:0000256" key="4">
    <source>
        <dbReference type="SAM" id="SignalP"/>
    </source>
</evidence>
<protein>
    <submittedName>
        <fullName evidence="7">Glycoside hydrolase family 92 protein</fullName>
    </submittedName>
</protein>
<evidence type="ECO:0000259" key="5">
    <source>
        <dbReference type="Pfam" id="PF07971"/>
    </source>
</evidence>
<comment type="caution">
    <text evidence="7">The sequence shown here is derived from an EMBL/GenBank/DDBJ whole genome shotgun (WGS) entry which is preliminary data.</text>
</comment>
<dbReference type="InterPro" id="IPR050883">
    <property type="entry name" value="PNGase"/>
</dbReference>
<evidence type="ECO:0000313" key="7">
    <source>
        <dbReference type="EMBL" id="HDR50275.1"/>
    </source>
</evidence>
<dbReference type="InterPro" id="IPR005887">
    <property type="entry name" value="GH92_a_mannosidase_put"/>
</dbReference>
<dbReference type="InterPro" id="IPR014718">
    <property type="entry name" value="GH-type_carb-bd"/>
</dbReference>
<feature type="chain" id="PRO_5032620017" evidence="4">
    <location>
        <begin position="20"/>
        <end position="789"/>
    </location>
</feature>
<dbReference type="InterPro" id="IPR008928">
    <property type="entry name" value="6-hairpin_glycosidase_sf"/>
</dbReference>
<evidence type="ECO:0000259" key="6">
    <source>
        <dbReference type="Pfam" id="PF17678"/>
    </source>
</evidence>
<sequence>MRLCITFILITLFSGCVFDTPENSAKSDFTNLVNPLIDTHKSRFDYFASATLPYGMVALSPDTRHGDLWNSGYIYDDNHILNFSHIHNAQTAGIPVMPVTGPCKGNQEPGAGKSRFSHEKEIVKPGYHKVVLEDYGITAELTATCRVGMHRYTFPATDEAHVIFDLGAPLGPTKMLYAWARRSGKNEIEGYSVMAPTFRRKKPFMVHFVARFSKPFDEFTGWQKSENGDTTILVKPEENIVKGEGSGVYVSFNNLQDGEEILIKVGISYVSISNARLNMETELAHWDFDLVVEEAKTKWNEYLGRIEVEGGTHEQQVKLYTDLFHTASKRISNDVDGSYADWTGPQPVIRRLPVDEDGRPKRQFFDGDGLWGSQWNLNILWSLIYPEYGNRMAETFLEYYRNAGMMSRCSWGGNYSYVMVGDHSTPLLAALMSTGRAAFDREIAYAASKKNAFPGGIRDRAGYEADLNPSGGGIDWYIDLGYVPVEIANRGAGYHRGGTAMTLEYAYQDWCISAMAMLIGKNEEAELFLDRSENWRNVLDTETGWARPRHESGKWMDGFSPVSLNSRFNAPGFIEGNFATYSFYVPQNISGLIEEMGGRDKFIEKLDSSFTKARPYRFITPHGEHGTGWVDYENQPSCSMAHLFSHAGAPWKTQYWVNQVKKISYGGTDPYSGYNGDEDQGQLGALGVLMAIGLFDVQGCVGVEPDLEITSPLFRKIVLKFPSPTSSSEFVKFEIITNKENEGDIYIQNARLNGKLWNSFQLPVSDLLKGGTLELELGSEPNKKWGLNE</sequence>
<gene>
    <name evidence="7" type="ORF">ENN90_01450</name>
</gene>
<dbReference type="PANTHER" id="PTHR12143">
    <property type="entry name" value="PEPTIDE N-GLYCANASE PNGASE -RELATED"/>
    <property type="match status" value="1"/>
</dbReference>
<dbReference type="Pfam" id="PF17678">
    <property type="entry name" value="Glyco_hydro_92N"/>
    <property type="match status" value="1"/>
</dbReference>
<evidence type="ECO:0000256" key="2">
    <source>
        <dbReference type="ARBA" id="ARBA00011245"/>
    </source>
</evidence>
<keyword evidence="7" id="KW-0378">Hydrolase</keyword>
<dbReference type="GO" id="GO:0005975">
    <property type="term" value="P:carbohydrate metabolic process"/>
    <property type="evidence" value="ECO:0007669"/>
    <property type="project" value="InterPro"/>
</dbReference>
<evidence type="ECO:0000256" key="3">
    <source>
        <dbReference type="ARBA" id="ARBA00022837"/>
    </source>
</evidence>
<proteinExistence type="predicted"/>
<dbReference type="Gene3D" id="1.20.1050.60">
    <property type="entry name" value="alpha-1,2-mannosidase"/>
    <property type="match status" value="1"/>
</dbReference>